<organism evidence="9 10">
    <name type="scientific">Candidatus Mcinerneyibacterium aminivorans</name>
    <dbReference type="NCBI Taxonomy" id="2703815"/>
    <lineage>
        <taxon>Bacteria</taxon>
        <taxon>Candidatus Macinerneyibacteriota</taxon>
        <taxon>Candidatus Mcinerneyibacteria</taxon>
        <taxon>Candidatus Mcinerneyibacteriales</taxon>
        <taxon>Candidatus Mcinerneyibacteriaceae</taxon>
        <taxon>Candidatus Mcinerneyibacterium</taxon>
    </lineage>
</organism>
<reference evidence="9" key="1">
    <citation type="submission" date="2019-08" db="EMBL/GenBank/DDBJ databases">
        <title>Genomic characterization of a novel candidate phylum (ARYD3) from a high temperature, high salinity tertiary oil reservoir in north central Oklahoma, USA.</title>
        <authorList>
            <person name="Youssef N.H."/>
            <person name="Yadav A."/>
            <person name="Elshahed M.S."/>
        </authorList>
    </citation>
    <scope>NUCLEOTIDE SEQUENCE [LARGE SCALE GENOMIC DNA]</scope>
    <source>
        <strain evidence="9">ARYD3</strain>
    </source>
</reference>
<evidence type="ECO:0000313" key="9">
    <source>
        <dbReference type="EMBL" id="TYB30710.1"/>
    </source>
</evidence>
<dbReference type="Gene3D" id="3.30.1490.190">
    <property type="match status" value="1"/>
</dbReference>
<keyword evidence="4" id="KW-0805">Transcription regulation</keyword>
<comment type="similarity">
    <text evidence="1">Belongs to the Fur family.</text>
</comment>
<evidence type="ECO:0000256" key="8">
    <source>
        <dbReference type="PIRSR" id="PIRSR602481-2"/>
    </source>
</evidence>
<dbReference type="InterPro" id="IPR036388">
    <property type="entry name" value="WH-like_DNA-bd_sf"/>
</dbReference>
<comment type="cofactor">
    <cofactor evidence="7">
        <name>Zn(2+)</name>
        <dbReference type="ChEBI" id="CHEBI:29105"/>
    </cofactor>
    <text evidence="7">Binds 1 zinc ion per subunit.</text>
</comment>
<dbReference type="InterPro" id="IPR043135">
    <property type="entry name" value="Fur_C"/>
</dbReference>
<evidence type="ECO:0000313" key="10">
    <source>
        <dbReference type="Proteomes" id="UP000324143"/>
    </source>
</evidence>
<keyword evidence="7" id="KW-0479">Metal-binding</keyword>
<dbReference type="PANTHER" id="PTHR33202">
    <property type="entry name" value="ZINC UPTAKE REGULATION PROTEIN"/>
    <property type="match status" value="1"/>
</dbReference>
<dbReference type="Proteomes" id="UP000324143">
    <property type="component" value="Unassembled WGS sequence"/>
</dbReference>
<dbReference type="Gene3D" id="1.10.10.10">
    <property type="entry name" value="Winged helix-like DNA-binding domain superfamily/Winged helix DNA-binding domain"/>
    <property type="match status" value="1"/>
</dbReference>
<dbReference type="GO" id="GO:0003700">
    <property type="term" value="F:DNA-binding transcription factor activity"/>
    <property type="evidence" value="ECO:0007669"/>
    <property type="project" value="InterPro"/>
</dbReference>
<evidence type="ECO:0000256" key="6">
    <source>
        <dbReference type="ARBA" id="ARBA00023163"/>
    </source>
</evidence>
<protein>
    <submittedName>
        <fullName evidence="9">Transcriptional repressor</fullName>
    </submittedName>
</protein>
<dbReference type="AlphaFoldDB" id="A0A5D0MH03"/>
<dbReference type="Pfam" id="PF01475">
    <property type="entry name" value="FUR"/>
    <property type="match status" value="1"/>
</dbReference>
<dbReference type="GO" id="GO:0008270">
    <property type="term" value="F:zinc ion binding"/>
    <property type="evidence" value="ECO:0007669"/>
    <property type="project" value="TreeGrafter"/>
</dbReference>
<keyword evidence="10" id="KW-1185">Reference proteome</keyword>
<dbReference type="CDD" id="cd07153">
    <property type="entry name" value="Fur_like"/>
    <property type="match status" value="1"/>
</dbReference>
<evidence type="ECO:0000256" key="1">
    <source>
        <dbReference type="ARBA" id="ARBA00007957"/>
    </source>
</evidence>
<feature type="binding site" evidence="8">
    <location>
        <position position="103"/>
    </location>
    <ligand>
        <name>Fe cation</name>
        <dbReference type="ChEBI" id="CHEBI:24875"/>
    </ligand>
</feature>
<dbReference type="InterPro" id="IPR036390">
    <property type="entry name" value="WH_DNA-bd_sf"/>
</dbReference>
<dbReference type="PANTHER" id="PTHR33202:SF8">
    <property type="entry name" value="PEROXIDE-RESPONSIVE REPRESSOR PERR"/>
    <property type="match status" value="1"/>
</dbReference>
<evidence type="ECO:0000256" key="5">
    <source>
        <dbReference type="ARBA" id="ARBA00023125"/>
    </source>
</evidence>
<feature type="binding site" evidence="7">
    <location>
        <position position="128"/>
    </location>
    <ligand>
        <name>Zn(2+)</name>
        <dbReference type="ChEBI" id="CHEBI:29105"/>
    </ligand>
</feature>
<dbReference type="GO" id="GO:1900376">
    <property type="term" value="P:regulation of secondary metabolite biosynthetic process"/>
    <property type="evidence" value="ECO:0007669"/>
    <property type="project" value="TreeGrafter"/>
</dbReference>
<dbReference type="SUPFAM" id="SSF46785">
    <property type="entry name" value="Winged helix' DNA-binding domain"/>
    <property type="match status" value="1"/>
</dbReference>
<comment type="cofactor">
    <cofactor evidence="8">
        <name>Mn(2+)</name>
        <dbReference type="ChEBI" id="CHEBI:29035"/>
    </cofactor>
    <cofactor evidence="8">
        <name>Fe(2+)</name>
        <dbReference type="ChEBI" id="CHEBI:29033"/>
    </cofactor>
    <text evidence="8">Binds 1 Mn(2+) or Fe(2+) ion per subunit.</text>
</comment>
<evidence type="ECO:0000256" key="2">
    <source>
        <dbReference type="ARBA" id="ARBA00022491"/>
    </source>
</evidence>
<accession>A0A5D0MH03</accession>
<keyword evidence="3 7" id="KW-0862">Zinc</keyword>
<keyword evidence="2" id="KW-0678">Repressor</keyword>
<sequence>MKKTKDILENNGINPSYQRLIIYKYLKENQIHPSIDRIYNDLKNTNPTLSKTTVYNTVKLFCEKDLLLRLHCDDKQMRYDINTHDHMHFKCTKCGKLYDINLENNLFDYDYIDNHKINYVHIGLKGICKNCLSDKKD</sequence>
<keyword evidence="5" id="KW-0238">DNA-binding</keyword>
<evidence type="ECO:0000256" key="3">
    <source>
        <dbReference type="ARBA" id="ARBA00022833"/>
    </source>
</evidence>
<evidence type="ECO:0000256" key="4">
    <source>
        <dbReference type="ARBA" id="ARBA00023015"/>
    </source>
</evidence>
<name>A0A5D0MH03_9BACT</name>
<keyword evidence="8" id="KW-0408">Iron</keyword>
<dbReference type="EMBL" id="VSIX01000089">
    <property type="protein sequence ID" value="TYB30710.1"/>
    <property type="molecule type" value="Genomic_DNA"/>
</dbReference>
<feature type="binding site" evidence="7">
    <location>
        <position position="91"/>
    </location>
    <ligand>
        <name>Zn(2+)</name>
        <dbReference type="ChEBI" id="CHEBI:29105"/>
    </ligand>
</feature>
<comment type="caution">
    <text evidence="9">The sequence shown here is derived from an EMBL/GenBank/DDBJ whole genome shotgun (WGS) entry which is preliminary data.</text>
</comment>
<gene>
    <name evidence="9" type="ORF">FXF47_08005</name>
</gene>
<feature type="binding site" evidence="7">
    <location>
        <position position="94"/>
    </location>
    <ligand>
        <name>Zn(2+)</name>
        <dbReference type="ChEBI" id="CHEBI:29105"/>
    </ligand>
</feature>
<dbReference type="GO" id="GO:0045892">
    <property type="term" value="P:negative regulation of DNA-templated transcription"/>
    <property type="evidence" value="ECO:0007669"/>
    <property type="project" value="TreeGrafter"/>
</dbReference>
<keyword evidence="6" id="KW-0804">Transcription</keyword>
<evidence type="ECO:0000256" key="7">
    <source>
        <dbReference type="PIRSR" id="PIRSR602481-1"/>
    </source>
</evidence>
<dbReference type="GO" id="GO:0000976">
    <property type="term" value="F:transcription cis-regulatory region binding"/>
    <property type="evidence" value="ECO:0007669"/>
    <property type="project" value="TreeGrafter"/>
</dbReference>
<dbReference type="InterPro" id="IPR002481">
    <property type="entry name" value="FUR"/>
</dbReference>
<proteinExistence type="inferred from homology"/>
<feature type="binding site" evidence="7">
    <location>
        <position position="131"/>
    </location>
    <ligand>
        <name>Zn(2+)</name>
        <dbReference type="ChEBI" id="CHEBI:29105"/>
    </ligand>
</feature>